<dbReference type="EMBL" id="JACGCM010001798">
    <property type="protein sequence ID" value="KAF6149249.1"/>
    <property type="molecule type" value="Genomic_DNA"/>
</dbReference>
<organism evidence="4 5">
    <name type="scientific">Kingdonia uniflora</name>
    <dbReference type="NCBI Taxonomy" id="39325"/>
    <lineage>
        <taxon>Eukaryota</taxon>
        <taxon>Viridiplantae</taxon>
        <taxon>Streptophyta</taxon>
        <taxon>Embryophyta</taxon>
        <taxon>Tracheophyta</taxon>
        <taxon>Spermatophyta</taxon>
        <taxon>Magnoliopsida</taxon>
        <taxon>Ranunculales</taxon>
        <taxon>Circaeasteraceae</taxon>
        <taxon>Kingdonia</taxon>
    </lineage>
</organism>
<evidence type="ECO:0000259" key="3">
    <source>
        <dbReference type="Pfam" id="PF00009"/>
    </source>
</evidence>
<keyword evidence="2" id="KW-0648">Protein biosynthesis</keyword>
<evidence type="ECO:0000256" key="2">
    <source>
        <dbReference type="ARBA" id="ARBA00022917"/>
    </source>
</evidence>
<comment type="caution">
    <text evidence="4">The sequence shown here is derived from an EMBL/GenBank/DDBJ whole genome shotgun (WGS) entry which is preliminary data.</text>
</comment>
<dbReference type="GO" id="GO:0070125">
    <property type="term" value="P:mitochondrial translational elongation"/>
    <property type="evidence" value="ECO:0007669"/>
    <property type="project" value="TreeGrafter"/>
</dbReference>
<dbReference type="PANTHER" id="PTHR43636">
    <property type="entry name" value="ELONGATION FACTOR G, MITOCHONDRIAL"/>
    <property type="match status" value="1"/>
</dbReference>
<evidence type="ECO:0000256" key="1">
    <source>
        <dbReference type="ARBA" id="ARBA00022768"/>
    </source>
</evidence>
<feature type="domain" description="Tr-type G" evidence="3">
    <location>
        <begin position="15"/>
        <end position="74"/>
    </location>
</feature>
<dbReference type="InterPro" id="IPR000795">
    <property type="entry name" value="T_Tr_GTP-bd_dom"/>
</dbReference>
<dbReference type="Pfam" id="PF00009">
    <property type="entry name" value="GTP_EFTU"/>
    <property type="match status" value="1"/>
</dbReference>
<dbReference type="AlphaFoldDB" id="A0A7J7M2Z2"/>
<evidence type="ECO:0000313" key="5">
    <source>
        <dbReference type="Proteomes" id="UP000541444"/>
    </source>
</evidence>
<dbReference type="GO" id="GO:0005739">
    <property type="term" value="C:mitochondrion"/>
    <property type="evidence" value="ECO:0007669"/>
    <property type="project" value="TreeGrafter"/>
</dbReference>
<dbReference type="SUPFAM" id="SSF52540">
    <property type="entry name" value="P-loop containing nucleoside triphosphate hydrolases"/>
    <property type="match status" value="1"/>
</dbReference>
<dbReference type="Proteomes" id="UP000541444">
    <property type="component" value="Unassembled WGS sequence"/>
</dbReference>
<dbReference type="InterPro" id="IPR027417">
    <property type="entry name" value="P-loop_NTPase"/>
</dbReference>
<dbReference type="GO" id="GO:0003924">
    <property type="term" value="F:GTPase activity"/>
    <property type="evidence" value="ECO:0007669"/>
    <property type="project" value="InterPro"/>
</dbReference>
<dbReference type="PROSITE" id="PS00301">
    <property type="entry name" value="G_TR_1"/>
    <property type="match status" value="1"/>
</dbReference>
<keyword evidence="1" id="KW-0251">Elongation factor</keyword>
<accession>A0A7J7M2Z2</accession>
<dbReference type="OrthoDB" id="784070at2759"/>
<evidence type="ECO:0000313" key="4">
    <source>
        <dbReference type="EMBL" id="KAF6149249.1"/>
    </source>
</evidence>
<dbReference type="GO" id="GO:0003746">
    <property type="term" value="F:translation elongation factor activity"/>
    <property type="evidence" value="ECO:0007669"/>
    <property type="project" value="UniProtKB-KW"/>
</dbReference>
<dbReference type="GO" id="GO:0005525">
    <property type="term" value="F:GTP binding"/>
    <property type="evidence" value="ECO:0007669"/>
    <property type="project" value="InterPro"/>
</dbReference>
<proteinExistence type="predicted"/>
<dbReference type="InterPro" id="IPR031157">
    <property type="entry name" value="G_TR_CS"/>
</dbReference>
<name>A0A7J7M2Z2_9MAGN</name>
<protein>
    <recommendedName>
        <fullName evidence="3">Tr-type G domain-containing protein</fullName>
    </recommendedName>
</protein>
<reference evidence="4 5" key="1">
    <citation type="journal article" date="2020" name="IScience">
        <title>Genome Sequencing of the Endangered Kingdonia uniflora (Circaeasteraceae, Ranunculales) Reveals Potential Mechanisms of Evolutionary Specialization.</title>
        <authorList>
            <person name="Sun Y."/>
            <person name="Deng T."/>
            <person name="Zhang A."/>
            <person name="Moore M.J."/>
            <person name="Landis J.B."/>
            <person name="Lin N."/>
            <person name="Zhang H."/>
            <person name="Zhang X."/>
            <person name="Huang J."/>
            <person name="Zhang X."/>
            <person name="Sun H."/>
            <person name="Wang H."/>
        </authorList>
    </citation>
    <scope>NUCLEOTIDE SEQUENCE [LARGE SCALE GENOMIC DNA]</scope>
    <source>
        <strain evidence="4">TB1705</strain>
        <tissue evidence="4">Leaf</tissue>
    </source>
</reference>
<dbReference type="PANTHER" id="PTHR43636:SF2">
    <property type="entry name" value="ELONGATION FACTOR G, MITOCHONDRIAL"/>
    <property type="match status" value="1"/>
</dbReference>
<keyword evidence="5" id="KW-1185">Reference proteome</keyword>
<gene>
    <name evidence="4" type="ORF">GIB67_026105</name>
</gene>
<dbReference type="Gene3D" id="3.40.50.300">
    <property type="entry name" value="P-loop containing nucleotide triphosphate hydrolases"/>
    <property type="match status" value="1"/>
</dbReference>
<sequence length="89" mass="10148">MGKRDDGEDLKHWYIAHIDSGKTTLIESVVLYWKIHEIHEVGGKDGVGAKMDYVDLEREKGITIQPAVAYCTWRLSCLFSHLCLNILIC</sequence>